<feature type="region of interest" description="Disordered" evidence="1">
    <location>
        <begin position="139"/>
        <end position="163"/>
    </location>
</feature>
<dbReference type="SUPFAM" id="SSF81383">
    <property type="entry name" value="F-box domain"/>
    <property type="match status" value="1"/>
</dbReference>
<protein>
    <recommendedName>
        <fullName evidence="2">F-box domain-containing protein</fullName>
    </recommendedName>
</protein>
<comment type="caution">
    <text evidence="3">The sequence shown here is derived from an EMBL/GenBank/DDBJ whole genome shotgun (WGS) entry which is preliminary data.</text>
</comment>
<sequence length="269" mass="30341">MTTLFDLPIELAMYILTELRPLGLIRMSQVCKVSSSILADRSVWEGVLRCIYRDNLLFEPSFEPLDSLDLCRLKKAALRPHLFYDKLSKAPQRMYCTRERSLEFDVNGEIGLYYLPMTPSDLLYTLKKGHCKVVGSKNPSVRGGASTGQRTPPVFGSSDSGSQEIDCTQNQGCNVLNMDDMVILLEPNDLYAWKVPDLQPFGKPSPALVGHRPFRWQIFVHGIVQRQNWVTTLLYLRKPALPGGKLSGVRHSPLHPGRWPYCKMGDCGV</sequence>
<evidence type="ECO:0000256" key="1">
    <source>
        <dbReference type="SAM" id="MobiDB-lite"/>
    </source>
</evidence>
<proteinExistence type="predicted"/>
<evidence type="ECO:0000259" key="2">
    <source>
        <dbReference type="PROSITE" id="PS50181"/>
    </source>
</evidence>
<accession>A0A4Y7STA9</accession>
<evidence type="ECO:0000313" key="3">
    <source>
        <dbReference type="EMBL" id="TEB24951.1"/>
    </source>
</evidence>
<dbReference type="Gene3D" id="1.20.1280.50">
    <property type="match status" value="1"/>
</dbReference>
<evidence type="ECO:0000313" key="4">
    <source>
        <dbReference type="Proteomes" id="UP000298030"/>
    </source>
</evidence>
<name>A0A4Y7STA9_COPMI</name>
<dbReference type="Proteomes" id="UP000298030">
    <property type="component" value="Unassembled WGS sequence"/>
</dbReference>
<dbReference type="AlphaFoldDB" id="A0A4Y7STA9"/>
<dbReference type="Pfam" id="PF00646">
    <property type="entry name" value="F-box"/>
    <property type="match status" value="1"/>
</dbReference>
<reference evidence="3 4" key="1">
    <citation type="journal article" date="2019" name="Nat. Ecol. Evol.">
        <title>Megaphylogeny resolves global patterns of mushroom evolution.</title>
        <authorList>
            <person name="Varga T."/>
            <person name="Krizsan K."/>
            <person name="Foldi C."/>
            <person name="Dima B."/>
            <person name="Sanchez-Garcia M."/>
            <person name="Sanchez-Ramirez S."/>
            <person name="Szollosi G.J."/>
            <person name="Szarkandi J.G."/>
            <person name="Papp V."/>
            <person name="Albert L."/>
            <person name="Andreopoulos W."/>
            <person name="Angelini C."/>
            <person name="Antonin V."/>
            <person name="Barry K.W."/>
            <person name="Bougher N.L."/>
            <person name="Buchanan P."/>
            <person name="Buyck B."/>
            <person name="Bense V."/>
            <person name="Catcheside P."/>
            <person name="Chovatia M."/>
            <person name="Cooper J."/>
            <person name="Damon W."/>
            <person name="Desjardin D."/>
            <person name="Finy P."/>
            <person name="Geml J."/>
            <person name="Haridas S."/>
            <person name="Hughes K."/>
            <person name="Justo A."/>
            <person name="Karasinski D."/>
            <person name="Kautmanova I."/>
            <person name="Kiss B."/>
            <person name="Kocsube S."/>
            <person name="Kotiranta H."/>
            <person name="LaButti K.M."/>
            <person name="Lechner B.E."/>
            <person name="Liimatainen K."/>
            <person name="Lipzen A."/>
            <person name="Lukacs Z."/>
            <person name="Mihaltcheva S."/>
            <person name="Morgado L.N."/>
            <person name="Niskanen T."/>
            <person name="Noordeloos M.E."/>
            <person name="Ohm R.A."/>
            <person name="Ortiz-Santana B."/>
            <person name="Ovrebo C."/>
            <person name="Racz N."/>
            <person name="Riley R."/>
            <person name="Savchenko A."/>
            <person name="Shiryaev A."/>
            <person name="Soop K."/>
            <person name="Spirin V."/>
            <person name="Szebenyi C."/>
            <person name="Tomsovsky M."/>
            <person name="Tulloss R.E."/>
            <person name="Uehling J."/>
            <person name="Grigoriev I.V."/>
            <person name="Vagvolgyi C."/>
            <person name="Papp T."/>
            <person name="Martin F.M."/>
            <person name="Miettinen O."/>
            <person name="Hibbett D.S."/>
            <person name="Nagy L.G."/>
        </authorList>
    </citation>
    <scope>NUCLEOTIDE SEQUENCE [LARGE SCALE GENOMIC DNA]</scope>
    <source>
        <strain evidence="3 4">FP101781</strain>
    </source>
</reference>
<dbReference type="EMBL" id="QPFP01000061">
    <property type="protein sequence ID" value="TEB24951.1"/>
    <property type="molecule type" value="Genomic_DNA"/>
</dbReference>
<feature type="domain" description="F-box" evidence="2">
    <location>
        <begin position="1"/>
        <end position="47"/>
    </location>
</feature>
<organism evidence="3 4">
    <name type="scientific">Coprinellus micaceus</name>
    <name type="common">Glistening ink-cap mushroom</name>
    <name type="synonym">Coprinus micaceus</name>
    <dbReference type="NCBI Taxonomy" id="71717"/>
    <lineage>
        <taxon>Eukaryota</taxon>
        <taxon>Fungi</taxon>
        <taxon>Dikarya</taxon>
        <taxon>Basidiomycota</taxon>
        <taxon>Agaricomycotina</taxon>
        <taxon>Agaricomycetes</taxon>
        <taxon>Agaricomycetidae</taxon>
        <taxon>Agaricales</taxon>
        <taxon>Agaricineae</taxon>
        <taxon>Psathyrellaceae</taxon>
        <taxon>Coprinellus</taxon>
    </lineage>
</organism>
<dbReference type="PROSITE" id="PS50181">
    <property type="entry name" value="FBOX"/>
    <property type="match status" value="1"/>
</dbReference>
<dbReference type="OrthoDB" id="2981901at2759"/>
<keyword evidence="4" id="KW-1185">Reference proteome</keyword>
<dbReference type="InterPro" id="IPR001810">
    <property type="entry name" value="F-box_dom"/>
</dbReference>
<dbReference type="InterPro" id="IPR036047">
    <property type="entry name" value="F-box-like_dom_sf"/>
</dbReference>
<gene>
    <name evidence="3" type="ORF">FA13DRAFT_1905215</name>
</gene>